<evidence type="ECO:0000313" key="1">
    <source>
        <dbReference type="EMBL" id="QIH74220.1"/>
    </source>
</evidence>
<keyword evidence="3" id="KW-1185">Reference proteome</keyword>
<protein>
    <submittedName>
        <fullName evidence="1">Fimbria/pilus periplasmic chaperone</fullName>
    </submittedName>
</protein>
<dbReference type="SUPFAM" id="SSF49354">
    <property type="entry name" value="PapD-like"/>
    <property type="match status" value="1"/>
</dbReference>
<dbReference type="AlphaFoldDB" id="A0A6G7EL61"/>
<dbReference type="PANTHER" id="PTHR30251">
    <property type="entry name" value="PILUS ASSEMBLY CHAPERONE"/>
    <property type="match status" value="1"/>
</dbReference>
<dbReference type="KEGG" id="bmed:GYM46_15440"/>
<dbReference type="EMBL" id="CP048751">
    <property type="protein sequence ID" value="QIH74220.1"/>
    <property type="molecule type" value="Genomic_DNA"/>
</dbReference>
<dbReference type="Gene3D" id="2.60.40.10">
    <property type="entry name" value="Immunoglobulins"/>
    <property type="match status" value="1"/>
</dbReference>
<gene>
    <name evidence="2" type="ORF">BREV_BREV_00434</name>
    <name evidence="1" type="ORF">GYM46_15440</name>
</gene>
<dbReference type="Proteomes" id="UP000289220">
    <property type="component" value="Unassembled WGS sequence"/>
</dbReference>
<evidence type="ECO:0000313" key="3">
    <source>
        <dbReference type="Proteomes" id="UP000289220"/>
    </source>
</evidence>
<name>A0A6G7EL61_9CAUL</name>
<evidence type="ECO:0000313" key="4">
    <source>
        <dbReference type="Proteomes" id="UP000501325"/>
    </source>
</evidence>
<reference evidence="1 4" key="2">
    <citation type="submission" date="2020-01" db="EMBL/GenBank/DDBJ databases">
        <authorList>
            <person name="Wang S."/>
        </authorList>
    </citation>
    <scope>NUCLEOTIDE SEQUENCE [LARGE SCALE GENOMIC DNA]</scope>
    <source>
        <strain evidence="1 4">D151-2-6</strain>
    </source>
</reference>
<accession>A0A6G7EL61</accession>
<evidence type="ECO:0000313" key="2">
    <source>
        <dbReference type="EMBL" id="VDC51171.1"/>
    </source>
</evidence>
<dbReference type="Proteomes" id="UP000501325">
    <property type="component" value="Chromosome"/>
</dbReference>
<reference evidence="2 3" key="1">
    <citation type="submission" date="2018-11" db="EMBL/GenBank/DDBJ databases">
        <authorList>
            <person name="Peiro R."/>
            <person name="Begona"/>
            <person name="Cbmso G."/>
            <person name="Lopez M."/>
            <person name="Gonzalez S."/>
            <person name="Sacristan E."/>
            <person name="Castillo E."/>
        </authorList>
    </citation>
    <scope>NUCLEOTIDE SEQUENCE [LARGE SCALE GENOMIC DNA]</scope>
    <source>
        <strain evidence="2">Brev_genome</strain>
    </source>
</reference>
<sequence>MMPAAARRLVGVLLTAAALLASGIPATALNVQPVIIDLLSSGRRTSTVLTLQNTFSTTVPVELTARRLDVVDGELRETDVEAEDLLVFPAQATVEPGQSQAFRIQWVGDPEIQASQHFFVTVAQLPVVLPENQNAIQVLYNFKVLVSVGAPGAVSALAVQSVAIETGEDGVGRPVLMVSNSGNTYGYVGKNRLTLVQRAPNGDEILRESWEPEQLQQLMGLGLVPSGATRRLPINIRLPQPNGAVTVELTPVQDR</sequence>
<organism evidence="2 3">
    <name type="scientific">Brevundimonas mediterranea</name>
    <dbReference type="NCBI Taxonomy" id="74329"/>
    <lineage>
        <taxon>Bacteria</taxon>
        <taxon>Pseudomonadati</taxon>
        <taxon>Pseudomonadota</taxon>
        <taxon>Alphaproteobacteria</taxon>
        <taxon>Caulobacterales</taxon>
        <taxon>Caulobacteraceae</taxon>
        <taxon>Brevundimonas</taxon>
    </lineage>
</organism>
<dbReference type="RefSeq" id="WP_008260166.1">
    <property type="nucleotide sequence ID" value="NZ_CP048751.1"/>
</dbReference>
<dbReference type="InterPro" id="IPR050643">
    <property type="entry name" value="Periplasmic_pilus_chap"/>
</dbReference>
<dbReference type="InterPro" id="IPR008962">
    <property type="entry name" value="PapD-like_sf"/>
</dbReference>
<dbReference type="EMBL" id="UXHF01000005">
    <property type="protein sequence ID" value="VDC51171.1"/>
    <property type="molecule type" value="Genomic_DNA"/>
</dbReference>
<proteinExistence type="predicted"/>
<dbReference type="PANTHER" id="PTHR30251:SF4">
    <property type="entry name" value="SLR1668 PROTEIN"/>
    <property type="match status" value="1"/>
</dbReference>
<dbReference type="InterPro" id="IPR013783">
    <property type="entry name" value="Ig-like_fold"/>
</dbReference>